<evidence type="ECO:0000313" key="1">
    <source>
        <dbReference type="EMBL" id="EPH44761.1"/>
    </source>
</evidence>
<dbReference type="Gene3D" id="3.30.420.10">
    <property type="entry name" value="Ribonuclease H-like superfamily/Ribonuclease H"/>
    <property type="match status" value="1"/>
</dbReference>
<sequence>MEELATLLAHHLTAKEPLVAWHAPFVLTTIEAELRRHGLATVSDRAPHGLVPICDPLVLDRHADPFRSGGRALETVAEWYGIPHDSAGDASSDAETALVLARIIGSCFPPVGRLSRPALHREQVSWHETYVRDAEAWRPGRHRDPHWPLSPVEVLPWTDHGPGQLSAS</sequence>
<dbReference type="Proteomes" id="UP000014629">
    <property type="component" value="Unassembled WGS sequence"/>
</dbReference>
<accession>S3ZMK5</accession>
<comment type="caution">
    <text evidence="1">The sequence shown here is derived from an EMBL/GenBank/DDBJ whole genome shotgun (WGS) entry which is preliminary data.</text>
</comment>
<dbReference type="PATRIC" id="fig|1286094.4.peg.2148"/>
<protein>
    <submittedName>
        <fullName evidence="1">Uncharacterized protein</fullName>
    </submittedName>
</protein>
<proteinExistence type="predicted"/>
<dbReference type="GO" id="GO:0003676">
    <property type="term" value="F:nucleic acid binding"/>
    <property type="evidence" value="ECO:0007669"/>
    <property type="project" value="InterPro"/>
</dbReference>
<evidence type="ECO:0000313" key="2">
    <source>
        <dbReference type="Proteomes" id="UP000014629"/>
    </source>
</evidence>
<dbReference type="InterPro" id="IPR012337">
    <property type="entry name" value="RNaseH-like_sf"/>
</dbReference>
<dbReference type="SUPFAM" id="SSF53098">
    <property type="entry name" value="Ribonuclease H-like"/>
    <property type="match status" value="1"/>
</dbReference>
<reference evidence="1 2" key="1">
    <citation type="submission" date="2013-02" db="EMBL/GenBank/DDBJ databases">
        <title>Draft Genome Sequence of Streptomyces aurantiacus, Which Produces Setomimycin.</title>
        <authorList>
            <person name="Gruening B.A."/>
            <person name="Praeg A."/>
            <person name="Erxleben A."/>
            <person name="Guenther S."/>
            <person name="Mueller M."/>
        </authorList>
    </citation>
    <scope>NUCLEOTIDE SEQUENCE [LARGE SCALE GENOMIC DNA]</scope>
    <source>
        <strain evidence="1 2">JA 4570</strain>
    </source>
</reference>
<organism evidence="1 2">
    <name type="scientific">Streptomyces aurantiacus JA 4570</name>
    <dbReference type="NCBI Taxonomy" id="1286094"/>
    <lineage>
        <taxon>Bacteria</taxon>
        <taxon>Bacillati</taxon>
        <taxon>Actinomycetota</taxon>
        <taxon>Actinomycetes</taxon>
        <taxon>Kitasatosporales</taxon>
        <taxon>Streptomycetaceae</taxon>
        <taxon>Streptomyces</taxon>
        <taxon>Streptomyces aurantiacus group</taxon>
    </lineage>
</organism>
<dbReference type="AlphaFoldDB" id="S3ZMK5"/>
<name>S3ZMK5_9ACTN</name>
<dbReference type="InterPro" id="IPR036397">
    <property type="entry name" value="RNaseH_sf"/>
</dbReference>
<keyword evidence="2" id="KW-1185">Reference proteome</keyword>
<dbReference type="EMBL" id="AOPZ01000076">
    <property type="protein sequence ID" value="EPH44761.1"/>
    <property type="molecule type" value="Genomic_DNA"/>
</dbReference>
<gene>
    <name evidence="1" type="ORF">STRAU_2172</name>
</gene>